<proteinExistence type="predicted"/>
<organism evidence="1">
    <name type="scientific">marine metagenome</name>
    <dbReference type="NCBI Taxonomy" id="408172"/>
    <lineage>
        <taxon>unclassified sequences</taxon>
        <taxon>metagenomes</taxon>
        <taxon>ecological metagenomes</taxon>
    </lineage>
</organism>
<protein>
    <submittedName>
        <fullName evidence="1">Uncharacterized protein</fullName>
    </submittedName>
</protein>
<dbReference type="AlphaFoldDB" id="A0A382MRG4"/>
<evidence type="ECO:0000313" key="1">
    <source>
        <dbReference type="EMBL" id="SVC50042.1"/>
    </source>
</evidence>
<name>A0A382MRG4_9ZZZZ</name>
<feature type="non-terminal residue" evidence="1">
    <location>
        <position position="186"/>
    </location>
</feature>
<gene>
    <name evidence="1" type="ORF">METZ01_LOCUS302896</name>
</gene>
<dbReference type="EMBL" id="UINC01094639">
    <property type="protein sequence ID" value="SVC50042.1"/>
    <property type="molecule type" value="Genomic_DNA"/>
</dbReference>
<reference evidence="1" key="1">
    <citation type="submission" date="2018-05" db="EMBL/GenBank/DDBJ databases">
        <authorList>
            <person name="Lanie J.A."/>
            <person name="Ng W.-L."/>
            <person name="Kazmierczak K.M."/>
            <person name="Andrzejewski T.M."/>
            <person name="Davidsen T.M."/>
            <person name="Wayne K.J."/>
            <person name="Tettelin H."/>
            <person name="Glass J.I."/>
            <person name="Rusch D."/>
            <person name="Podicherti R."/>
            <person name="Tsui H.-C.T."/>
            <person name="Winkler M.E."/>
        </authorList>
    </citation>
    <scope>NUCLEOTIDE SEQUENCE</scope>
</reference>
<sequence>MAELVAAGVFAFLLNEFDKQDEKRFNALEVRKPANYSQEVNNILNLITTDSNVYPVGSYKYKVHKYPGDIDIFETLKSCCLYSEARFAITKKIQNIAKKILKQKDVFLGDFKAGIDNRWKIYIGKMKQNKIVDYDRKLIKRTIDNLKSQNILTQKEYNKILKFLKINIKITDWEKLKKFINDKYII</sequence>
<accession>A0A382MRG4</accession>